<dbReference type="CDD" id="cd02908">
    <property type="entry name" value="Macro_OAADPr_deacetylase"/>
    <property type="match status" value="1"/>
</dbReference>
<dbReference type="SMART" id="SM00506">
    <property type="entry name" value="A1pp"/>
    <property type="match status" value="1"/>
</dbReference>
<dbReference type="Pfam" id="PF01661">
    <property type="entry name" value="Macro"/>
    <property type="match status" value="1"/>
</dbReference>
<reference evidence="3 4" key="1">
    <citation type="submission" date="2018-06" db="EMBL/GenBank/DDBJ databases">
        <title>Complete Genomes of Monosporascus.</title>
        <authorList>
            <person name="Robinson A.J."/>
            <person name="Natvig D.O."/>
        </authorList>
    </citation>
    <scope>NUCLEOTIDE SEQUENCE [LARGE SCALE GENOMIC DNA]</scope>
    <source>
        <strain evidence="3 4">CBS 609.92</strain>
    </source>
</reference>
<feature type="domain" description="Macro" evidence="2">
    <location>
        <begin position="37"/>
        <end position="219"/>
    </location>
</feature>
<evidence type="ECO:0000313" key="3">
    <source>
        <dbReference type="EMBL" id="RYO88573.1"/>
    </source>
</evidence>
<dbReference type="PANTHER" id="PTHR11106">
    <property type="entry name" value="GANGLIOSIDE INDUCED DIFFERENTIATION ASSOCIATED PROTEIN 2-RELATED"/>
    <property type="match status" value="1"/>
</dbReference>
<dbReference type="Gene3D" id="3.40.220.10">
    <property type="entry name" value="Leucine Aminopeptidase, subunit E, domain 1"/>
    <property type="match status" value="1"/>
</dbReference>
<dbReference type="Proteomes" id="UP000294003">
    <property type="component" value="Unassembled WGS sequence"/>
</dbReference>
<gene>
    <name evidence="3" type="ORF">DL762_003695</name>
</gene>
<sequence>MRMPRTIVTGRMAPIAAADIPTLKLLYKLKKLDTSSPSSSKRTSDHNDRVGLIRGDITTLAVDAIVNAANKSLRGGGGVDGAIHRAAGPRLLSECRTLGGCETGSSKITDAYNLPCKKVIHAVGPIYDEIRPERSKASLQSCYKSSLELAVQHGLKTVAFSGISTGIYGYPSRDAAMVACETVASFLDGDDGKKLDKVIFVTFEEKDVRAYNQALPRFFPPATETSADQGTKAEADLDEGHQAETKAEVEAKANQLPSVPTTDPADPNHRQKE</sequence>
<dbReference type="InterPro" id="IPR043472">
    <property type="entry name" value="Macro_dom-like"/>
</dbReference>
<evidence type="ECO:0000313" key="4">
    <source>
        <dbReference type="Proteomes" id="UP000294003"/>
    </source>
</evidence>
<evidence type="ECO:0000259" key="2">
    <source>
        <dbReference type="PROSITE" id="PS51154"/>
    </source>
</evidence>
<name>A0ABY0H9W4_9PEZI</name>
<evidence type="ECO:0000256" key="1">
    <source>
        <dbReference type="SAM" id="MobiDB-lite"/>
    </source>
</evidence>
<feature type="region of interest" description="Disordered" evidence="1">
    <location>
        <begin position="219"/>
        <end position="273"/>
    </location>
</feature>
<dbReference type="SUPFAM" id="SSF52949">
    <property type="entry name" value="Macro domain-like"/>
    <property type="match status" value="1"/>
</dbReference>
<dbReference type="PROSITE" id="PS51154">
    <property type="entry name" value="MACRO"/>
    <property type="match status" value="1"/>
</dbReference>
<keyword evidence="4" id="KW-1185">Reference proteome</keyword>
<dbReference type="NCBIfam" id="NF001664">
    <property type="entry name" value="PRK00431.1-6"/>
    <property type="match status" value="1"/>
</dbReference>
<dbReference type="EMBL" id="QJNS01000085">
    <property type="protein sequence ID" value="RYO88573.1"/>
    <property type="molecule type" value="Genomic_DNA"/>
</dbReference>
<comment type="caution">
    <text evidence="3">The sequence shown here is derived from an EMBL/GenBank/DDBJ whole genome shotgun (WGS) entry which is preliminary data.</text>
</comment>
<dbReference type="PANTHER" id="PTHR11106:SF27">
    <property type="entry name" value="MACRO DOMAIN-CONTAINING PROTEIN"/>
    <property type="match status" value="1"/>
</dbReference>
<proteinExistence type="predicted"/>
<dbReference type="InterPro" id="IPR002589">
    <property type="entry name" value="Macro_dom"/>
</dbReference>
<feature type="compositionally biased region" description="Basic and acidic residues" evidence="1">
    <location>
        <begin position="231"/>
        <end position="251"/>
    </location>
</feature>
<accession>A0ABY0H9W4</accession>
<protein>
    <recommendedName>
        <fullName evidence="2">Macro domain-containing protein</fullName>
    </recommendedName>
</protein>
<organism evidence="3 4">
    <name type="scientific">Monosporascus cannonballus</name>
    <dbReference type="NCBI Taxonomy" id="155416"/>
    <lineage>
        <taxon>Eukaryota</taxon>
        <taxon>Fungi</taxon>
        <taxon>Dikarya</taxon>
        <taxon>Ascomycota</taxon>
        <taxon>Pezizomycotina</taxon>
        <taxon>Sordariomycetes</taxon>
        <taxon>Xylariomycetidae</taxon>
        <taxon>Xylariales</taxon>
        <taxon>Xylariales incertae sedis</taxon>
        <taxon>Monosporascus</taxon>
    </lineage>
</organism>